<evidence type="ECO:0000256" key="1">
    <source>
        <dbReference type="ARBA" id="ARBA00001946"/>
    </source>
</evidence>
<dbReference type="PANTHER" id="PTHR11839:SF18">
    <property type="entry name" value="NUDIX HYDROLASE DOMAIN-CONTAINING PROTEIN"/>
    <property type="match status" value="1"/>
</dbReference>
<comment type="cofactor">
    <cofactor evidence="1">
        <name>Mg(2+)</name>
        <dbReference type="ChEBI" id="CHEBI:18420"/>
    </cofactor>
</comment>
<feature type="domain" description="Nudix hydrolase" evidence="3">
    <location>
        <begin position="32"/>
        <end position="161"/>
    </location>
</feature>
<dbReference type="GO" id="GO:0019693">
    <property type="term" value="P:ribose phosphate metabolic process"/>
    <property type="evidence" value="ECO:0007669"/>
    <property type="project" value="TreeGrafter"/>
</dbReference>
<dbReference type="OrthoDB" id="9806150at2"/>
<accession>A0A3N0I3I2</accession>
<keyword evidence="5" id="KW-1185">Reference proteome</keyword>
<dbReference type="CDD" id="cd03424">
    <property type="entry name" value="NUDIX_ADPRase_Nudt5_UGPPase_Nudt14"/>
    <property type="match status" value="1"/>
</dbReference>
<dbReference type="InterPro" id="IPR000086">
    <property type="entry name" value="NUDIX_hydrolase_dom"/>
</dbReference>
<name>A0A3N0I3I2_9FIRM</name>
<reference evidence="4 5" key="1">
    <citation type="submission" date="2018-11" db="EMBL/GenBank/DDBJ databases">
        <title>Clostridium sp. nov., a member of the family Erysipelotrichaceae isolated from pig faeces.</title>
        <authorList>
            <person name="Chang Y.-H."/>
        </authorList>
    </citation>
    <scope>NUCLEOTIDE SEQUENCE [LARGE SCALE GENOMIC DNA]</scope>
    <source>
        <strain evidence="4 5">YH-panp20</strain>
    </source>
</reference>
<dbReference type="Pfam" id="PF00293">
    <property type="entry name" value="NUDIX"/>
    <property type="match status" value="1"/>
</dbReference>
<dbReference type="EMBL" id="RJQC01000001">
    <property type="protein sequence ID" value="RNM31574.1"/>
    <property type="molecule type" value="Genomic_DNA"/>
</dbReference>
<dbReference type="PROSITE" id="PS51462">
    <property type="entry name" value="NUDIX"/>
    <property type="match status" value="1"/>
</dbReference>
<dbReference type="GO" id="GO:0005829">
    <property type="term" value="C:cytosol"/>
    <property type="evidence" value="ECO:0007669"/>
    <property type="project" value="TreeGrafter"/>
</dbReference>
<protein>
    <submittedName>
        <fullName evidence="4">NUDIX hydrolase</fullName>
    </submittedName>
</protein>
<keyword evidence="2 4" id="KW-0378">Hydrolase</keyword>
<dbReference type="Gene3D" id="3.90.79.10">
    <property type="entry name" value="Nucleoside Triphosphate Pyrophosphohydrolase"/>
    <property type="match status" value="1"/>
</dbReference>
<dbReference type="RefSeq" id="WP_128519737.1">
    <property type="nucleotide sequence ID" value="NZ_CAUWBR010000019.1"/>
</dbReference>
<evidence type="ECO:0000313" key="5">
    <source>
        <dbReference type="Proteomes" id="UP000276568"/>
    </source>
</evidence>
<evidence type="ECO:0000259" key="3">
    <source>
        <dbReference type="PROSITE" id="PS51462"/>
    </source>
</evidence>
<dbReference type="PANTHER" id="PTHR11839">
    <property type="entry name" value="UDP/ADP-SUGAR PYROPHOSPHATASE"/>
    <property type="match status" value="1"/>
</dbReference>
<dbReference type="FunFam" id="3.90.79.10:FF:000024">
    <property type="entry name" value="ADP-ribose pyrophosphatase"/>
    <property type="match status" value="1"/>
</dbReference>
<dbReference type="InterPro" id="IPR015797">
    <property type="entry name" value="NUDIX_hydrolase-like_dom_sf"/>
</dbReference>
<dbReference type="AlphaFoldDB" id="A0A3N0I3I2"/>
<gene>
    <name evidence="4" type="ORF">EDX97_03170</name>
</gene>
<proteinExistence type="predicted"/>
<dbReference type="SUPFAM" id="SSF55811">
    <property type="entry name" value="Nudix"/>
    <property type="match status" value="1"/>
</dbReference>
<evidence type="ECO:0000256" key="2">
    <source>
        <dbReference type="ARBA" id="ARBA00022801"/>
    </source>
</evidence>
<evidence type="ECO:0000313" key="4">
    <source>
        <dbReference type="EMBL" id="RNM31574.1"/>
    </source>
</evidence>
<dbReference type="GO" id="GO:0006753">
    <property type="term" value="P:nucleoside phosphate metabolic process"/>
    <property type="evidence" value="ECO:0007669"/>
    <property type="project" value="TreeGrafter"/>
</dbReference>
<dbReference type="GO" id="GO:0016787">
    <property type="term" value="F:hydrolase activity"/>
    <property type="evidence" value="ECO:0007669"/>
    <property type="project" value="UniProtKB-KW"/>
</dbReference>
<organism evidence="4 5">
    <name type="scientific">Absicoccus porci</name>
    <dbReference type="NCBI Taxonomy" id="2486576"/>
    <lineage>
        <taxon>Bacteria</taxon>
        <taxon>Bacillati</taxon>
        <taxon>Bacillota</taxon>
        <taxon>Erysipelotrichia</taxon>
        <taxon>Erysipelotrichales</taxon>
        <taxon>Erysipelotrichaceae</taxon>
        <taxon>Absicoccus</taxon>
    </lineage>
</organism>
<comment type="caution">
    <text evidence="4">The sequence shown here is derived from an EMBL/GenBank/DDBJ whole genome shotgun (WGS) entry which is preliminary data.</text>
</comment>
<dbReference type="Proteomes" id="UP000276568">
    <property type="component" value="Unassembled WGS sequence"/>
</dbReference>
<sequence>MEEKEIYKGAIFTLTQKQVKVNGMQVQRDIIHHPGGVGILLIHENKLLLVQQMRPAINQKTIEIPAGKLEYGEDPYEAGMRELNEETGFTAKDLKLIVSMVSTPGFCDEKIWIYEAIDPSIAKVKLDCDPDEDIETLWIDLDTAQQWIKDGKIIDAKTILAIQHALLERR</sequence>